<dbReference type="GO" id="GO:0016989">
    <property type="term" value="F:sigma factor antagonist activity"/>
    <property type="evidence" value="ECO:0007669"/>
    <property type="project" value="TreeGrafter"/>
</dbReference>
<dbReference type="InterPro" id="IPR012373">
    <property type="entry name" value="Ferrdict_sens_TM"/>
</dbReference>
<keyword evidence="1" id="KW-0812">Transmembrane</keyword>
<protein>
    <submittedName>
        <fullName evidence="4">DUF4974 domain-containing protein</fullName>
    </submittedName>
</protein>
<organism evidence="4 5">
    <name type="scientific">Deminuibacter soli</name>
    <dbReference type="NCBI Taxonomy" id="2291815"/>
    <lineage>
        <taxon>Bacteria</taxon>
        <taxon>Pseudomonadati</taxon>
        <taxon>Bacteroidota</taxon>
        <taxon>Chitinophagia</taxon>
        <taxon>Chitinophagales</taxon>
        <taxon>Chitinophagaceae</taxon>
        <taxon>Deminuibacter</taxon>
    </lineage>
</organism>
<evidence type="ECO:0000256" key="1">
    <source>
        <dbReference type="SAM" id="Phobius"/>
    </source>
</evidence>
<dbReference type="PANTHER" id="PTHR30273">
    <property type="entry name" value="PERIPLASMIC SIGNAL SENSOR AND SIGMA FACTOR ACTIVATOR FECR-RELATED"/>
    <property type="match status" value="1"/>
</dbReference>
<name>A0A3E1NGC0_9BACT</name>
<feature type="domain" description="Protein FecR C-terminal" evidence="3">
    <location>
        <begin position="264"/>
        <end position="332"/>
    </location>
</feature>
<dbReference type="Gene3D" id="3.55.50.30">
    <property type="match status" value="1"/>
</dbReference>
<dbReference type="RefSeq" id="WP_116848320.1">
    <property type="nucleotide sequence ID" value="NZ_QTJU01000006.1"/>
</dbReference>
<feature type="transmembrane region" description="Helical" evidence="1">
    <location>
        <begin position="77"/>
        <end position="96"/>
    </location>
</feature>
<evidence type="ECO:0000259" key="3">
    <source>
        <dbReference type="Pfam" id="PF16344"/>
    </source>
</evidence>
<keyword evidence="1" id="KW-0472">Membrane</keyword>
<dbReference type="Gene3D" id="2.60.120.1440">
    <property type="match status" value="1"/>
</dbReference>
<sequence>MELSHIKELLQRYLEGQATPEEELLIEQWFAQTGELPAVLPADSKEQLSQEMLSVIRERIGLPDTAKAAPVKRFRPWLISAAAIVAAVAAGIYLLLPAAKNNAVAVQPKAVATPAVIAKTVTVTAGRQLKKVLLPDSSEVWLNYSSRLRYAAAFTGTTREVYLEEGEAYFNVRQNAAQPFIVHTANVDTRVLGTSFNVSAYHSLPRISVAVKTGKVRVTAHGKKQTASFELLPSQGIAVNPVTLKGIAFEQPVEHISSWRTGALSFDQAPLGDIILALQNKYHVHISVQNPGLRSLACTATFTRNNSLKEILDALTLVHNLQYTINGDEVVIAVQEGQ</sequence>
<dbReference type="PIRSF" id="PIRSF018266">
    <property type="entry name" value="FecR"/>
    <property type="match status" value="1"/>
</dbReference>
<evidence type="ECO:0000259" key="2">
    <source>
        <dbReference type="Pfam" id="PF04773"/>
    </source>
</evidence>
<feature type="domain" description="FecR protein" evidence="2">
    <location>
        <begin position="123"/>
        <end position="217"/>
    </location>
</feature>
<evidence type="ECO:0000313" key="5">
    <source>
        <dbReference type="Proteomes" id="UP000261284"/>
    </source>
</evidence>
<dbReference type="OrthoDB" id="1452822at2"/>
<dbReference type="Pfam" id="PF04773">
    <property type="entry name" value="FecR"/>
    <property type="match status" value="1"/>
</dbReference>
<dbReference type="Proteomes" id="UP000261284">
    <property type="component" value="Unassembled WGS sequence"/>
</dbReference>
<keyword evidence="5" id="KW-1185">Reference proteome</keyword>
<gene>
    <name evidence="4" type="ORF">DXN05_16165</name>
</gene>
<reference evidence="4 5" key="1">
    <citation type="submission" date="2018-08" db="EMBL/GenBank/DDBJ databases">
        <title>Chitinophagaceae sp. K23C18032701, a novel bacterium isolated from forest soil.</title>
        <authorList>
            <person name="Wang C."/>
        </authorList>
    </citation>
    <scope>NUCLEOTIDE SEQUENCE [LARGE SCALE GENOMIC DNA]</scope>
    <source>
        <strain evidence="4 5">K23C18032701</strain>
    </source>
</reference>
<dbReference type="InterPro" id="IPR006860">
    <property type="entry name" value="FecR"/>
</dbReference>
<dbReference type="EMBL" id="QTJU01000006">
    <property type="protein sequence ID" value="RFM27013.1"/>
    <property type="molecule type" value="Genomic_DNA"/>
</dbReference>
<dbReference type="InterPro" id="IPR032508">
    <property type="entry name" value="FecR_C"/>
</dbReference>
<proteinExistence type="predicted"/>
<dbReference type="Pfam" id="PF16344">
    <property type="entry name" value="FecR_C"/>
    <property type="match status" value="1"/>
</dbReference>
<comment type="caution">
    <text evidence="4">The sequence shown here is derived from an EMBL/GenBank/DDBJ whole genome shotgun (WGS) entry which is preliminary data.</text>
</comment>
<evidence type="ECO:0000313" key="4">
    <source>
        <dbReference type="EMBL" id="RFM27013.1"/>
    </source>
</evidence>
<dbReference type="PANTHER" id="PTHR30273:SF2">
    <property type="entry name" value="PROTEIN FECR"/>
    <property type="match status" value="1"/>
</dbReference>
<dbReference type="AlphaFoldDB" id="A0A3E1NGC0"/>
<accession>A0A3E1NGC0</accession>
<keyword evidence="1" id="KW-1133">Transmembrane helix</keyword>